<evidence type="ECO:0000313" key="2">
    <source>
        <dbReference type="EMBL" id="MEB8336777.1"/>
    </source>
</evidence>
<accession>A0ABU6F1R7</accession>
<comment type="caution">
    <text evidence="2">The sequence shown here is derived from an EMBL/GenBank/DDBJ whole genome shotgun (WGS) entry which is preliminary data.</text>
</comment>
<dbReference type="RefSeq" id="WP_326014418.1">
    <property type="nucleotide sequence ID" value="NZ_JAOZYC010000019.1"/>
</dbReference>
<sequence>MSAELGTEQAAVLIGSPRNYVANLESGRTGVSAARVRAIASSYGGIDDAWSNGLAALTAERGEGWWERDRGTVPDGFLDIAEMEWFACGLRVALSVHLPGLLQTEEHARALFGAVFPPLSEEAREARIAHRLGRSQVLDRPDPPLLEMVIHEAALRMEFGGRLVAKRQLTRILDVSERDKVQIRVIPFAVGAFPGAGQSVTYAKGAAPQLDTALLDSTHGPEFMSSDAQLRKYALQIDAMVEVALPHVASRDFIHKIVNEL</sequence>
<reference evidence="2 3" key="1">
    <citation type="submission" date="2022-10" db="EMBL/GenBank/DDBJ databases">
        <authorList>
            <person name="Xie J."/>
            <person name="Shen N."/>
        </authorList>
    </citation>
    <scope>NUCLEOTIDE SEQUENCE [LARGE SCALE GENOMIC DNA]</scope>
    <source>
        <strain evidence="2 3">YIM65594</strain>
    </source>
</reference>
<protein>
    <submittedName>
        <fullName evidence="2">Helix-turn-helix transcriptional regulator</fullName>
    </submittedName>
</protein>
<organism evidence="2 3">
    <name type="scientific">Streptomyces endophyticus</name>
    <dbReference type="NCBI Taxonomy" id="714166"/>
    <lineage>
        <taxon>Bacteria</taxon>
        <taxon>Bacillati</taxon>
        <taxon>Actinomycetota</taxon>
        <taxon>Actinomycetes</taxon>
        <taxon>Kitasatosporales</taxon>
        <taxon>Streptomycetaceae</taxon>
        <taxon>Streptomyces</taxon>
    </lineage>
</organism>
<evidence type="ECO:0000259" key="1">
    <source>
        <dbReference type="PROSITE" id="PS50943"/>
    </source>
</evidence>
<dbReference type="InterPro" id="IPR043917">
    <property type="entry name" value="DUF5753"/>
</dbReference>
<dbReference type="PROSITE" id="PS50943">
    <property type="entry name" value="HTH_CROC1"/>
    <property type="match status" value="1"/>
</dbReference>
<name>A0ABU6F1R7_9ACTN</name>
<dbReference type="InterPro" id="IPR001387">
    <property type="entry name" value="Cro/C1-type_HTH"/>
</dbReference>
<feature type="domain" description="HTH cro/C1-type" evidence="1">
    <location>
        <begin position="8"/>
        <end position="49"/>
    </location>
</feature>
<gene>
    <name evidence="2" type="ORF">OKJ99_04515</name>
</gene>
<evidence type="ECO:0000313" key="3">
    <source>
        <dbReference type="Proteomes" id="UP001354931"/>
    </source>
</evidence>
<dbReference type="Pfam" id="PF19054">
    <property type="entry name" value="DUF5753"/>
    <property type="match status" value="1"/>
</dbReference>
<proteinExistence type="predicted"/>
<dbReference type="Proteomes" id="UP001354931">
    <property type="component" value="Unassembled WGS sequence"/>
</dbReference>
<keyword evidence="3" id="KW-1185">Reference proteome</keyword>
<dbReference type="EMBL" id="JAOZYC010000019">
    <property type="protein sequence ID" value="MEB8336777.1"/>
    <property type="molecule type" value="Genomic_DNA"/>
</dbReference>